<feature type="transmembrane region" description="Helical" evidence="8">
    <location>
        <begin position="55"/>
        <end position="77"/>
    </location>
</feature>
<dbReference type="PROSITE" id="PS50928">
    <property type="entry name" value="ABC_TM1"/>
    <property type="match status" value="1"/>
</dbReference>
<dbReference type="GO" id="GO:0006865">
    <property type="term" value="P:amino acid transport"/>
    <property type="evidence" value="ECO:0007669"/>
    <property type="project" value="UniProtKB-KW"/>
</dbReference>
<comment type="similarity">
    <text evidence="8">Belongs to the binding-protein-dependent transport system permease family.</text>
</comment>
<organism evidence="10 11">
    <name type="scientific">Agromyces bracchium</name>
    <dbReference type="NCBI Taxonomy" id="88376"/>
    <lineage>
        <taxon>Bacteria</taxon>
        <taxon>Bacillati</taxon>
        <taxon>Actinomycetota</taxon>
        <taxon>Actinomycetes</taxon>
        <taxon>Micrococcales</taxon>
        <taxon>Microbacteriaceae</taxon>
        <taxon>Agromyces</taxon>
    </lineage>
</organism>
<evidence type="ECO:0000256" key="8">
    <source>
        <dbReference type="RuleBase" id="RU363032"/>
    </source>
</evidence>
<keyword evidence="4 8" id="KW-0812">Transmembrane</keyword>
<feature type="transmembrane region" description="Helical" evidence="8">
    <location>
        <begin position="185"/>
        <end position="209"/>
    </location>
</feature>
<gene>
    <name evidence="10" type="ORF">GJ743_03290</name>
</gene>
<proteinExistence type="inferred from homology"/>
<keyword evidence="3" id="KW-1003">Cell membrane</keyword>
<evidence type="ECO:0000256" key="2">
    <source>
        <dbReference type="ARBA" id="ARBA00022448"/>
    </source>
</evidence>
<sequence>MDSLIDLSEYLPRLGQGLVVSLQLTALSVVFGYLIGLVFALGVSSRQPWLKWPALVAVEIGRGIPALVVLYIVYFGLPALGVLFENFWAAVIGLTFTAAAYSSEMIRAGIQSVPAGQREASAALGLSRTTSFVRIVLPQGLRSSIPPLMGLAIMSFQGTSLAYSISVNELMSQAYQVSTITFQYLAVYTITGLIYAAIAVPATWLSVWVEHRMARGAV</sequence>
<feature type="transmembrane region" description="Helical" evidence="8">
    <location>
        <begin position="20"/>
        <end position="43"/>
    </location>
</feature>
<dbReference type="RefSeq" id="WP_155050516.1">
    <property type="nucleotide sequence ID" value="NZ_BAAAIB010000003.1"/>
</dbReference>
<protein>
    <submittedName>
        <fullName evidence="10">ABC transporter permease subunit</fullName>
    </submittedName>
</protein>
<dbReference type="InterPro" id="IPR035906">
    <property type="entry name" value="MetI-like_sf"/>
</dbReference>
<evidence type="ECO:0000259" key="9">
    <source>
        <dbReference type="PROSITE" id="PS50928"/>
    </source>
</evidence>
<evidence type="ECO:0000256" key="6">
    <source>
        <dbReference type="ARBA" id="ARBA00022989"/>
    </source>
</evidence>
<accession>A0A6I3M7R2</accession>
<keyword evidence="5" id="KW-0029">Amino-acid transport</keyword>
<dbReference type="SUPFAM" id="SSF161098">
    <property type="entry name" value="MetI-like"/>
    <property type="match status" value="1"/>
</dbReference>
<dbReference type="GO" id="GO:0022857">
    <property type="term" value="F:transmembrane transporter activity"/>
    <property type="evidence" value="ECO:0007669"/>
    <property type="project" value="InterPro"/>
</dbReference>
<dbReference type="InterPro" id="IPR000515">
    <property type="entry name" value="MetI-like"/>
</dbReference>
<evidence type="ECO:0000313" key="11">
    <source>
        <dbReference type="Proteomes" id="UP000433071"/>
    </source>
</evidence>
<dbReference type="Proteomes" id="UP000433071">
    <property type="component" value="Unassembled WGS sequence"/>
</dbReference>
<evidence type="ECO:0000313" key="10">
    <source>
        <dbReference type="EMBL" id="MTH67396.1"/>
    </source>
</evidence>
<evidence type="ECO:0000256" key="1">
    <source>
        <dbReference type="ARBA" id="ARBA00004651"/>
    </source>
</evidence>
<keyword evidence="7 8" id="KW-0472">Membrane</keyword>
<name>A0A6I3M7R2_9MICO</name>
<keyword evidence="6 8" id="KW-1133">Transmembrane helix</keyword>
<comment type="subcellular location">
    <subcellularLocation>
        <location evidence="1 8">Cell membrane</location>
        <topology evidence="1 8">Multi-pass membrane protein</topology>
    </subcellularLocation>
</comment>
<dbReference type="Pfam" id="PF00528">
    <property type="entry name" value="BPD_transp_1"/>
    <property type="match status" value="1"/>
</dbReference>
<keyword evidence="2 8" id="KW-0813">Transport</keyword>
<comment type="caution">
    <text evidence="10">The sequence shown here is derived from an EMBL/GenBank/DDBJ whole genome shotgun (WGS) entry which is preliminary data.</text>
</comment>
<dbReference type="CDD" id="cd06261">
    <property type="entry name" value="TM_PBP2"/>
    <property type="match status" value="1"/>
</dbReference>
<evidence type="ECO:0000256" key="4">
    <source>
        <dbReference type="ARBA" id="ARBA00022692"/>
    </source>
</evidence>
<dbReference type="PANTHER" id="PTHR30614">
    <property type="entry name" value="MEMBRANE COMPONENT OF AMINO ACID ABC TRANSPORTER"/>
    <property type="match status" value="1"/>
</dbReference>
<reference evidence="10 11" key="1">
    <citation type="submission" date="2019-11" db="EMBL/GenBank/DDBJ databases">
        <title>Agromyces kandeliae sp. nov., isolated from mangrove soil.</title>
        <authorList>
            <person name="Wang R."/>
        </authorList>
    </citation>
    <scope>NUCLEOTIDE SEQUENCE [LARGE SCALE GENOMIC DNA]</scope>
    <source>
        <strain evidence="10 11">JCM 11433</strain>
    </source>
</reference>
<evidence type="ECO:0000256" key="3">
    <source>
        <dbReference type="ARBA" id="ARBA00022475"/>
    </source>
</evidence>
<dbReference type="PANTHER" id="PTHR30614:SF0">
    <property type="entry name" value="L-CYSTINE TRANSPORT SYSTEM PERMEASE PROTEIN TCYL"/>
    <property type="match status" value="1"/>
</dbReference>
<dbReference type="GO" id="GO:0043190">
    <property type="term" value="C:ATP-binding cassette (ABC) transporter complex"/>
    <property type="evidence" value="ECO:0007669"/>
    <property type="project" value="InterPro"/>
</dbReference>
<dbReference type="NCBIfam" id="TIGR01726">
    <property type="entry name" value="HEQRo_perm_3TM"/>
    <property type="match status" value="1"/>
</dbReference>
<feature type="domain" description="ABC transmembrane type-1" evidence="9">
    <location>
        <begin position="18"/>
        <end position="206"/>
    </location>
</feature>
<evidence type="ECO:0000256" key="5">
    <source>
        <dbReference type="ARBA" id="ARBA00022970"/>
    </source>
</evidence>
<dbReference type="InterPro" id="IPR010065">
    <property type="entry name" value="AA_ABC_transptr_permease_3TM"/>
</dbReference>
<dbReference type="Gene3D" id="1.10.3720.10">
    <property type="entry name" value="MetI-like"/>
    <property type="match status" value="1"/>
</dbReference>
<feature type="transmembrane region" description="Helical" evidence="8">
    <location>
        <begin position="83"/>
        <end position="101"/>
    </location>
</feature>
<dbReference type="OrthoDB" id="9814902at2"/>
<evidence type="ECO:0000256" key="7">
    <source>
        <dbReference type="ARBA" id="ARBA00023136"/>
    </source>
</evidence>
<keyword evidence="11" id="KW-1185">Reference proteome</keyword>
<dbReference type="EMBL" id="WMLB01000010">
    <property type="protein sequence ID" value="MTH67396.1"/>
    <property type="molecule type" value="Genomic_DNA"/>
</dbReference>
<dbReference type="InterPro" id="IPR043429">
    <property type="entry name" value="ArtM/GltK/GlnP/TcyL/YhdX-like"/>
</dbReference>
<dbReference type="AlphaFoldDB" id="A0A6I3M7R2"/>